<sequence length="187" mass="21353">MSIAELFSSNGFLWFGIILPGFFLVIVNMWRSYTLSRPCVFCAIKVGKEPANIVCQNEGSYCMEDRNPMSARHLLVVPKQHIDDLNVDTIAKHQDAVDSMLAVARKVMKDLSDSESRWAVGFTRPSFVTVPHLHMHLIQKPITCSFFRSKIKLNAFVHQPVEEFISEIQQWKKESNLKQALSAKKTK</sequence>
<evidence type="ECO:0000256" key="3">
    <source>
        <dbReference type="PROSITE-ProRule" id="PRU00464"/>
    </source>
</evidence>
<dbReference type="PRINTS" id="PR00332">
    <property type="entry name" value="HISTRIAD"/>
</dbReference>
<reference evidence="6 7" key="1">
    <citation type="journal article" date="2018" name="Genome Biol. Evol.">
        <title>Multiple Roots of Fruiting Body Formation in Amoebozoa.</title>
        <authorList>
            <person name="Hillmann F."/>
            <person name="Forbes G."/>
            <person name="Novohradska S."/>
            <person name="Ferling I."/>
            <person name="Riege K."/>
            <person name="Groth M."/>
            <person name="Westermann M."/>
            <person name="Marz M."/>
            <person name="Spaller T."/>
            <person name="Winckler T."/>
            <person name="Schaap P."/>
            <person name="Glockner G."/>
        </authorList>
    </citation>
    <scope>NUCLEOTIDE SEQUENCE [LARGE SCALE GENOMIC DNA]</scope>
    <source>
        <strain evidence="6 7">Jena</strain>
    </source>
</reference>
<dbReference type="Gene3D" id="3.30.428.10">
    <property type="entry name" value="HIT-like"/>
    <property type="match status" value="1"/>
</dbReference>
<evidence type="ECO:0000256" key="4">
    <source>
        <dbReference type="SAM" id="Phobius"/>
    </source>
</evidence>
<keyword evidence="4" id="KW-0472">Membrane</keyword>
<dbReference type="InParanoid" id="A0A2P6NH52"/>
<protein>
    <submittedName>
        <fullName evidence="6">Histidine triad nucleotide-binding protein 3-like</fullName>
    </submittedName>
</protein>
<feature type="transmembrane region" description="Helical" evidence="4">
    <location>
        <begin position="12"/>
        <end position="30"/>
    </location>
</feature>
<evidence type="ECO:0000259" key="5">
    <source>
        <dbReference type="PROSITE" id="PS51084"/>
    </source>
</evidence>
<keyword evidence="7" id="KW-1185">Reference proteome</keyword>
<dbReference type="OrthoDB" id="1915375at2759"/>
<dbReference type="Proteomes" id="UP000241769">
    <property type="component" value="Unassembled WGS sequence"/>
</dbReference>
<dbReference type="InterPro" id="IPR011146">
    <property type="entry name" value="HIT-like"/>
</dbReference>
<dbReference type="STRING" id="1890364.A0A2P6NH52"/>
<evidence type="ECO:0000256" key="1">
    <source>
        <dbReference type="PIRSR" id="PIRSR601310-1"/>
    </source>
</evidence>
<accession>A0A2P6NH52</accession>
<organism evidence="6 7">
    <name type="scientific">Planoprotostelium fungivorum</name>
    <dbReference type="NCBI Taxonomy" id="1890364"/>
    <lineage>
        <taxon>Eukaryota</taxon>
        <taxon>Amoebozoa</taxon>
        <taxon>Evosea</taxon>
        <taxon>Variosea</taxon>
        <taxon>Cavosteliida</taxon>
        <taxon>Cavosteliaceae</taxon>
        <taxon>Planoprotostelium</taxon>
    </lineage>
</organism>
<dbReference type="AlphaFoldDB" id="A0A2P6NH52"/>
<evidence type="ECO:0000313" key="6">
    <source>
        <dbReference type="EMBL" id="PRP83279.1"/>
    </source>
</evidence>
<dbReference type="FunCoup" id="A0A2P6NH52">
    <property type="interactions" value="14"/>
</dbReference>
<keyword evidence="4" id="KW-0812">Transmembrane</keyword>
<comment type="caution">
    <text evidence="6">The sequence shown here is derived from an EMBL/GenBank/DDBJ whole genome shotgun (WGS) entry which is preliminary data.</text>
</comment>
<feature type="short sequence motif" description="Histidine triad motif" evidence="2 3">
    <location>
        <begin position="132"/>
        <end position="136"/>
    </location>
</feature>
<dbReference type="Pfam" id="PF11969">
    <property type="entry name" value="DcpS_C"/>
    <property type="match status" value="1"/>
</dbReference>
<dbReference type="InterPro" id="IPR036265">
    <property type="entry name" value="HIT-like_sf"/>
</dbReference>
<feature type="active site" description="Tele-AMP-histidine intermediate" evidence="1">
    <location>
        <position position="134"/>
    </location>
</feature>
<evidence type="ECO:0000313" key="7">
    <source>
        <dbReference type="Proteomes" id="UP000241769"/>
    </source>
</evidence>
<dbReference type="PANTHER" id="PTHR12486">
    <property type="entry name" value="APRATAXIN-RELATED"/>
    <property type="match status" value="1"/>
</dbReference>
<keyword evidence="4" id="KW-1133">Transmembrane helix</keyword>
<dbReference type="GO" id="GO:0003824">
    <property type="term" value="F:catalytic activity"/>
    <property type="evidence" value="ECO:0007669"/>
    <property type="project" value="InterPro"/>
</dbReference>
<dbReference type="SUPFAM" id="SSF54197">
    <property type="entry name" value="HIT-like"/>
    <property type="match status" value="1"/>
</dbReference>
<dbReference type="EMBL" id="MDYQ01000085">
    <property type="protein sequence ID" value="PRP83279.1"/>
    <property type="molecule type" value="Genomic_DNA"/>
</dbReference>
<proteinExistence type="predicted"/>
<name>A0A2P6NH52_9EUKA</name>
<evidence type="ECO:0000256" key="2">
    <source>
        <dbReference type="PIRSR" id="PIRSR601310-3"/>
    </source>
</evidence>
<gene>
    <name evidence="6" type="ORF">PROFUN_09491</name>
</gene>
<dbReference type="PROSITE" id="PS51084">
    <property type="entry name" value="HIT_2"/>
    <property type="match status" value="1"/>
</dbReference>
<dbReference type="InterPro" id="IPR001310">
    <property type="entry name" value="Histidine_triad_HIT"/>
</dbReference>
<feature type="domain" description="HIT" evidence="5">
    <location>
        <begin position="40"/>
        <end position="147"/>
    </location>
</feature>